<feature type="transmembrane region" description="Helical" evidence="1">
    <location>
        <begin position="63"/>
        <end position="85"/>
    </location>
</feature>
<dbReference type="InterPro" id="IPR009825">
    <property type="entry name" value="ECF_substrate-spec-like"/>
</dbReference>
<dbReference type="RefSeq" id="WP_259137928.1">
    <property type="nucleotide sequence ID" value="NZ_JANUXX010000003.1"/>
</dbReference>
<keyword evidence="1" id="KW-1133">Transmembrane helix</keyword>
<sequence length="164" mass="17681">MMTKRLTYAALFTALTIILSSFSVPVPGGHFYFNKVIIFLASLVFNPIEAAVIAGAGSFLGDFFFYPAPMFVSLIVQGFAAYTVSKLVGDARNVSKTQIFLALLVGSVISVVGYGLGRSFIYSTPAYALLKLPFDILSSVLGSALAYSLYYLSSFSKTLQKALH</sequence>
<accession>A0ABT2F6E8</accession>
<protein>
    <submittedName>
        <fullName evidence="2">ECF transporter S component</fullName>
    </submittedName>
</protein>
<evidence type="ECO:0000313" key="2">
    <source>
        <dbReference type="EMBL" id="MCS4488065.1"/>
    </source>
</evidence>
<dbReference type="EMBL" id="JANUXX010000003">
    <property type="protein sequence ID" value="MCS4488065.1"/>
    <property type="molecule type" value="Genomic_DNA"/>
</dbReference>
<keyword evidence="1" id="KW-0472">Membrane</keyword>
<evidence type="ECO:0000313" key="3">
    <source>
        <dbReference type="Proteomes" id="UP001206548"/>
    </source>
</evidence>
<organism evidence="2 3">
    <name type="scientific">Streptococcus sciuri</name>
    <dbReference type="NCBI Taxonomy" id="2973939"/>
    <lineage>
        <taxon>Bacteria</taxon>
        <taxon>Bacillati</taxon>
        <taxon>Bacillota</taxon>
        <taxon>Bacilli</taxon>
        <taxon>Lactobacillales</taxon>
        <taxon>Streptococcaceae</taxon>
        <taxon>Streptococcus</taxon>
    </lineage>
</organism>
<feature type="transmembrane region" description="Helical" evidence="1">
    <location>
        <begin position="6"/>
        <end position="24"/>
    </location>
</feature>
<name>A0ABT2F6E8_9STRE</name>
<feature type="transmembrane region" description="Helical" evidence="1">
    <location>
        <begin position="36"/>
        <end position="57"/>
    </location>
</feature>
<dbReference type="Gene3D" id="1.10.1760.20">
    <property type="match status" value="1"/>
</dbReference>
<keyword evidence="1" id="KW-0812">Transmembrane</keyword>
<feature type="transmembrane region" description="Helical" evidence="1">
    <location>
        <begin position="136"/>
        <end position="153"/>
    </location>
</feature>
<proteinExistence type="predicted"/>
<gene>
    <name evidence="2" type="ORF">NXS10_03680</name>
</gene>
<evidence type="ECO:0000256" key="1">
    <source>
        <dbReference type="SAM" id="Phobius"/>
    </source>
</evidence>
<keyword evidence="3" id="KW-1185">Reference proteome</keyword>
<dbReference type="Proteomes" id="UP001206548">
    <property type="component" value="Unassembled WGS sequence"/>
</dbReference>
<comment type="caution">
    <text evidence="2">The sequence shown here is derived from an EMBL/GenBank/DDBJ whole genome shotgun (WGS) entry which is preliminary data.</text>
</comment>
<dbReference type="Pfam" id="PF07155">
    <property type="entry name" value="ECF-ribofla_trS"/>
    <property type="match status" value="1"/>
</dbReference>
<reference evidence="2 3" key="1">
    <citation type="journal article" date="2023" name="Int. J. Syst. Evol. Microbiol.">
        <title>Streptococcus sciuri sp. nov., Staphylococcus marylandisciuri sp. nov. and Staphylococcus americanisciuri sp. nov., isolated from faeces of eastern grey squirrel (Sciurus carolinensis).</title>
        <authorList>
            <person name="Volokhov D.V."/>
            <person name="Zagorodnyaya T.A."/>
            <person name="Furtak V.A."/>
            <person name="Nattanmai G."/>
            <person name="Randall L."/>
            <person name="Jose S."/>
            <person name="Gao Y."/>
            <person name="Eisenberg T."/>
            <person name="Delmonte P."/>
            <person name="Blom J."/>
            <person name="Mitchell K.K."/>
        </authorList>
    </citation>
    <scope>NUCLEOTIDE SEQUENCE [LARGE SCALE GENOMIC DNA]</scope>
    <source>
        <strain evidence="2 3">SQ9-PEA</strain>
    </source>
</reference>
<feature type="transmembrane region" description="Helical" evidence="1">
    <location>
        <begin position="97"/>
        <end position="116"/>
    </location>
</feature>